<dbReference type="InterPro" id="IPR024185">
    <property type="entry name" value="FTHF_cligase-like_sf"/>
</dbReference>
<feature type="domain" description="LUD" evidence="1">
    <location>
        <begin position="13"/>
        <end position="204"/>
    </location>
</feature>
<name>A0ABU9U9U6_9SPIR</name>
<dbReference type="PANTHER" id="PTHR36179">
    <property type="entry name" value="LUD_DOM DOMAIN-CONTAINING PROTEIN"/>
    <property type="match status" value="1"/>
</dbReference>
<dbReference type="EMBL" id="JBCHKQ010000001">
    <property type="protein sequence ID" value="MEM5947441.1"/>
    <property type="molecule type" value="Genomic_DNA"/>
</dbReference>
<keyword evidence="3" id="KW-1185">Reference proteome</keyword>
<dbReference type="Proteomes" id="UP001466331">
    <property type="component" value="Unassembled WGS sequence"/>
</dbReference>
<evidence type="ECO:0000313" key="3">
    <source>
        <dbReference type="Proteomes" id="UP001466331"/>
    </source>
</evidence>
<evidence type="ECO:0000313" key="2">
    <source>
        <dbReference type="EMBL" id="MEM5947441.1"/>
    </source>
</evidence>
<organism evidence="2 3">
    <name type="scientific">Rarispira pelagica</name>
    <dbReference type="NCBI Taxonomy" id="3141764"/>
    <lineage>
        <taxon>Bacteria</taxon>
        <taxon>Pseudomonadati</taxon>
        <taxon>Spirochaetota</taxon>
        <taxon>Spirochaetia</taxon>
        <taxon>Winmispirales</taxon>
        <taxon>Winmispiraceae</taxon>
        <taxon>Rarispira</taxon>
    </lineage>
</organism>
<dbReference type="PANTHER" id="PTHR36179:SF2">
    <property type="entry name" value="LUD DOMAIN-CONTAINING PROTEIN"/>
    <property type="match status" value="1"/>
</dbReference>
<proteinExistence type="predicted"/>
<evidence type="ECO:0000259" key="1">
    <source>
        <dbReference type="Pfam" id="PF02589"/>
    </source>
</evidence>
<gene>
    <name evidence="2" type="ORF">WKV44_02680</name>
</gene>
<dbReference type="InterPro" id="IPR009501">
    <property type="entry name" value="UCP020269"/>
</dbReference>
<dbReference type="InterPro" id="IPR003741">
    <property type="entry name" value="LUD_dom"/>
</dbReference>
<dbReference type="Gene3D" id="3.40.50.10420">
    <property type="entry name" value="NagB/RpiA/CoA transferase-like"/>
    <property type="match status" value="1"/>
</dbReference>
<reference evidence="2 3" key="1">
    <citation type="submission" date="2024-03" db="EMBL/GenBank/DDBJ databases">
        <title>Ignisphaera cupida sp. nov., a hyperthermophilic hydrolytic archaeon from a hot spring of Kamchatka, and proposal of Ignisphaeraceae fam. nov.</title>
        <authorList>
            <person name="Podosokorskaya O.A."/>
            <person name="Elcheninov A.G."/>
            <person name="Maltseva A.I."/>
            <person name="Zayulina K.S."/>
            <person name="Novikov A."/>
            <person name="Merkel A.Y."/>
        </authorList>
    </citation>
    <scope>NUCLEOTIDE SEQUENCE [LARGE SCALE GENOMIC DNA]</scope>
    <source>
        <strain evidence="2 3">38H-sp</strain>
    </source>
</reference>
<dbReference type="RefSeq" id="WP_420068890.1">
    <property type="nucleotide sequence ID" value="NZ_JBCHKQ010000001.1"/>
</dbReference>
<dbReference type="InterPro" id="IPR037171">
    <property type="entry name" value="NagB/RpiA_transferase-like"/>
</dbReference>
<dbReference type="SUPFAM" id="SSF100950">
    <property type="entry name" value="NagB/RpiA/CoA transferase-like"/>
    <property type="match status" value="1"/>
</dbReference>
<comment type="caution">
    <text evidence="2">The sequence shown here is derived from an EMBL/GenBank/DDBJ whole genome shotgun (WGS) entry which is preliminary data.</text>
</comment>
<sequence>MKIYASFINNRIKILEKNLRKRGFGFFFASTTEELHIHIKEIIEENSIVSWGGSVTLEETGIKELLRNGNYNILDREQAESPEEIEEIYHKALSADFYLMSTSAISLDGQLVNIDGRGNRLAALIYGPRKVIIITGYNKITSTLEEAMARLKNTAAPLNAIRLHKKTPCTKETICRDCLGQDSICSHTVITRRSVPEGRIHIVMLGEESGL</sequence>
<dbReference type="PIRSF" id="PIRSF020269">
    <property type="entry name" value="DUF1121"/>
    <property type="match status" value="1"/>
</dbReference>
<protein>
    <submittedName>
        <fullName evidence="2">Lactate utilization protein</fullName>
    </submittedName>
</protein>
<accession>A0ABU9U9U6</accession>
<dbReference type="Pfam" id="PF02589">
    <property type="entry name" value="LUD_dom"/>
    <property type="match status" value="1"/>
</dbReference>